<protein>
    <submittedName>
        <fullName evidence="2">Uncharacterized protein</fullName>
    </submittedName>
</protein>
<feature type="region of interest" description="Disordered" evidence="1">
    <location>
        <begin position="1"/>
        <end position="22"/>
    </location>
</feature>
<evidence type="ECO:0000256" key="1">
    <source>
        <dbReference type="SAM" id="MobiDB-lite"/>
    </source>
</evidence>
<name>A0A7S1RZD6_ALECA</name>
<gene>
    <name evidence="2" type="ORF">ACAT0790_LOCUS56551</name>
</gene>
<sequence length="364" mass="40196">MAEMTEEERLRAEIATAHRRRDSARKAAEIVKAEVDELTKLLQTGPPAAGELEVGDRVRLVGFSEAQKLNGQPGEVISKDPKKARFKVRLASGEIRQVPIASLEPLARGRPSRAKAASRRSRGTAPPPLLTAKGLQMRSCLSEEVGGLPCELLPFVHSSVARVMIPEKIVERLRAQLDAASRHVDALDRSVQLEGEIRSGCQVSIESIDKEYEKVLLEMCSLLAFGILGTTLFRCEVDSSWGVVQREGDYVPMASYRSGRSPTGFSALLDIELPKSLSVENHEMPTKGSYGFHDGIHNILWKSDRTTDQYDLVQPGIIQCELVTGYLYVYPQQLQGYTYPFSGPGDRKWICSSVALLDVAPETF</sequence>
<dbReference type="EMBL" id="HBGE01094999">
    <property type="protein sequence ID" value="CAD9179779.1"/>
    <property type="molecule type" value="Transcribed_RNA"/>
</dbReference>
<accession>A0A7S1RZD6</accession>
<feature type="region of interest" description="Disordered" evidence="1">
    <location>
        <begin position="102"/>
        <end position="129"/>
    </location>
</feature>
<feature type="compositionally biased region" description="Basic residues" evidence="1">
    <location>
        <begin position="110"/>
        <end position="122"/>
    </location>
</feature>
<evidence type="ECO:0000313" key="2">
    <source>
        <dbReference type="EMBL" id="CAD9179779.1"/>
    </source>
</evidence>
<proteinExistence type="predicted"/>
<reference evidence="2" key="1">
    <citation type="submission" date="2021-01" db="EMBL/GenBank/DDBJ databases">
        <authorList>
            <person name="Corre E."/>
            <person name="Pelletier E."/>
            <person name="Niang G."/>
            <person name="Scheremetjew M."/>
            <person name="Finn R."/>
            <person name="Kale V."/>
            <person name="Holt S."/>
            <person name="Cochrane G."/>
            <person name="Meng A."/>
            <person name="Brown T."/>
            <person name="Cohen L."/>
        </authorList>
    </citation>
    <scope>NUCLEOTIDE SEQUENCE</scope>
    <source>
        <strain evidence="2">OF101</strain>
    </source>
</reference>
<dbReference type="AlphaFoldDB" id="A0A7S1RZD6"/>
<organism evidence="2">
    <name type="scientific">Alexandrium catenella</name>
    <name type="common">Red tide dinoflagellate</name>
    <name type="synonym">Gonyaulax catenella</name>
    <dbReference type="NCBI Taxonomy" id="2925"/>
    <lineage>
        <taxon>Eukaryota</taxon>
        <taxon>Sar</taxon>
        <taxon>Alveolata</taxon>
        <taxon>Dinophyceae</taxon>
        <taxon>Gonyaulacales</taxon>
        <taxon>Pyrocystaceae</taxon>
        <taxon>Alexandrium</taxon>
    </lineage>
</organism>